<protein>
    <recommendedName>
        <fullName evidence="6">RNA polymerase sigma factor</fullName>
    </recommendedName>
</protein>
<dbReference type="InterPro" id="IPR036388">
    <property type="entry name" value="WH-like_DNA-bd_sf"/>
</dbReference>
<dbReference type="GO" id="GO:0006352">
    <property type="term" value="P:DNA-templated transcription initiation"/>
    <property type="evidence" value="ECO:0007669"/>
    <property type="project" value="InterPro"/>
</dbReference>
<keyword evidence="3 6" id="KW-0731">Sigma factor</keyword>
<dbReference type="InterPro" id="IPR007627">
    <property type="entry name" value="RNA_pol_sigma70_r2"/>
</dbReference>
<dbReference type="KEGG" id="lrs:PX52LOC_06472"/>
<keyword evidence="5 6" id="KW-0804">Transcription</keyword>
<dbReference type="GO" id="GO:0003677">
    <property type="term" value="F:DNA binding"/>
    <property type="evidence" value="ECO:0007669"/>
    <property type="project" value="UniProtKB-KW"/>
</dbReference>
<dbReference type="GO" id="GO:0016987">
    <property type="term" value="F:sigma factor activity"/>
    <property type="evidence" value="ECO:0007669"/>
    <property type="project" value="UniProtKB-KW"/>
</dbReference>
<keyword evidence="10" id="KW-1185">Reference proteome</keyword>
<evidence type="ECO:0000256" key="4">
    <source>
        <dbReference type="ARBA" id="ARBA00023125"/>
    </source>
</evidence>
<organism evidence="9 10">
    <name type="scientific">Limnoglobus roseus</name>
    <dbReference type="NCBI Taxonomy" id="2598579"/>
    <lineage>
        <taxon>Bacteria</taxon>
        <taxon>Pseudomonadati</taxon>
        <taxon>Planctomycetota</taxon>
        <taxon>Planctomycetia</taxon>
        <taxon>Gemmatales</taxon>
        <taxon>Gemmataceae</taxon>
        <taxon>Limnoglobus</taxon>
    </lineage>
</organism>
<dbReference type="InterPro" id="IPR013249">
    <property type="entry name" value="RNA_pol_sigma70_r4_t2"/>
</dbReference>
<evidence type="ECO:0000256" key="2">
    <source>
        <dbReference type="ARBA" id="ARBA00023015"/>
    </source>
</evidence>
<dbReference type="Pfam" id="PF08281">
    <property type="entry name" value="Sigma70_r4_2"/>
    <property type="match status" value="1"/>
</dbReference>
<dbReference type="Pfam" id="PF04542">
    <property type="entry name" value="Sigma70_r2"/>
    <property type="match status" value="1"/>
</dbReference>
<dbReference type="Gene3D" id="1.10.10.10">
    <property type="entry name" value="Winged helix-like DNA-binding domain superfamily/Winged helix DNA-binding domain"/>
    <property type="match status" value="1"/>
</dbReference>
<reference evidence="10" key="1">
    <citation type="submission" date="2019-08" db="EMBL/GenBank/DDBJ databases">
        <title>Limnoglobus roseus gen. nov., sp. nov., a novel freshwater planctomycete with a giant genome from the family Gemmataceae.</title>
        <authorList>
            <person name="Kulichevskaya I.S."/>
            <person name="Naumoff D.G."/>
            <person name="Miroshnikov K."/>
            <person name="Ivanova A."/>
            <person name="Philippov D.A."/>
            <person name="Hakobyan A."/>
            <person name="Rijpstra I.C."/>
            <person name="Sinninghe Damste J.S."/>
            <person name="Liesack W."/>
            <person name="Dedysh S.N."/>
        </authorList>
    </citation>
    <scope>NUCLEOTIDE SEQUENCE [LARGE SCALE GENOMIC DNA]</scope>
    <source>
        <strain evidence="10">PX52</strain>
    </source>
</reference>
<evidence type="ECO:0000256" key="3">
    <source>
        <dbReference type="ARBA" id="ARBA00023082"/>
    </source>
</evidence>
<dbReference type="EMBL" id="CP042425">
    <property type="protein sequence ID" value="QEL19401.1"/>
    <property type="molecule type" value="Genomic_DNA"/>
</dbReference>
<evidence type="ECO:0000256" key="1">
    <source>
        <dbReference type="ARBA" id="ARBA00010641"/>
    </source>
</evidence>
<evidence type="ECO:0000259" key="7">
    <source>
        <dbReference type="Pfam" id="PF04542"/>
    </source>
</evidence>
<dbReference type="NCBIfam" id="TIGR02937">
    <property type="entry name" value="sigma70-ECF"/>
    <property type="match status" value="1"/>
</dbReference>
<accession>A0A5C1AJM3</accession>
<feature type="domain" description="RNA polymerase sigma factor 70 region 4 type 2" evidence="8">
    <location>
        <begin position="117"/>
        <end position="167"/>
    </location>
</feature>
<evidence type="ECO:0000256" key="5">
    <source>
        <dbReference type="ARBA" id="ARBA00023163"/>
    </source>
</evidence>
<comment type="similarity">
    <text evidence="1 6">Belongs to the sigma-70 factor family. ECF subfamily.</text>
</comment>
<dbReference type="PANTHER" id="PTHR43133:SF51">
    <property type="entry name" value="RNA POLYMERASE SIGMA FACTOR"/>
    <property type="match status" value="1"/>
</dbReference>
<dbReference type="InterPro" id="IPR000838">
    <property type="entry name" value="RNA_pol_sigma70_ECF_CS"/>
</dbReference>
<dbReference type="Proteomes" id="UP000324974">
    <property type="component" value="Chromosome"/>
</dbReference>
<name>A0A5C1AJM3_9BACT</name>
<dbReference type="InterPro" id="IPR013324">
    <property type="entry name" value="RNA_pol_sigma_r3/r4-like"/>
</dbReference>
<keyword evidence="4 6" id="KW-0238">DNA-binding</keyword>
<dbReference type="CDD" id="cd06171">
    <property type="entry name" value="Sigma70_r4"/>
    <property type="match status" value="1"/>
</dbReference>
<evidence type="ECO:0000259" key="8">
    <source>
        <dbReference type="Pfam" id="PF08281"/>
    </source>
</evidence>
<dbReference type="AlphaFoldDB" id="A0A5C1AJM3"/>
<gene>
    <name evidence="9" type="ORF">PX52LOC_06472</name>
</gene>
<feature type="domain" description="RNA polymerase sigma-70 region 2" evidence="7">
    <location>
        <begin position="24"/>
        <end position="91"/>
    </location>
</feature>
<dbReference type="InterPro" id="IPR039425">
    <property type="entry name" value="RNA_pol_sigma-70-like"/>
</dbReference>
<sequence>MTADSDAELVRRCLLGDAAAMRSLVERFQTDVYSVCVRLLRHSQDAEDVAQEVFIRVFRSLNRWDCTRQLRPWILGITINRCRTAMSKRVRRPELVDHLHETASQQPEDDSHELTAEIRTAVDEMRTDYREVFVLFHEHGQSYEEISAVIDRPVGTIKTWLHRARTEILIRLRRRGLVPSTDHPAKKQEADQSVPVTG</sequence>
<dbReference type="InterPro" id="IPR013325">
    <property type="entry name" value="RNA_pol_sigma_r2"/>
</dbReference>
<dbReference type="InterPro" id="IPR014284">
    <property type="entry name" value="RNA_pol_sigma-70_dom"/>
</dbReference>
<dbReference type="PANTHER" id="PTHR43133">
    <property type="entry name" value="RNA POLYMERASE ECF-TYPE SIGMA FACTO"/>
    <property type="match status" value="1"/>
</dbReference>
<dbReference type="RefSeq" id="WP_246173524.1">
    <property type="nucleotide sequence ID" value="NZ_CP042425.1"/>
</dbReference>
<dbReference type="Gene3D" id="1.10.1740.10">
    <property type="match status" value="1"/>
</dbReference>
<evidence type="ECO:0000313" key="10">
    <source>
        <dbReference type="Proteomes" id="UP000324974"/>
    </source>
</evidence>
<evidence type="ECO:0000313" key="9">
    <source>
        <dbReference type="EMBL" id="QEL19401.1"/>
    </source>
</evidence>
<dbReference type="PROSITE" id="PS01063">
    <property type="entry name" value="SIGMA70_ECF"/>
    <property type="match status" value="1"/>
</dbReference>
<evidence type="ECO:0000256" key="6">
    <source>
        <dbReference type="RuleBase" id="RU000716"/>
    </source>
</evidence>
<proteinExistence type="inferred from homology"/>
<dbReference type="SUPFAM" id="SSF88946">
    <property type="entry name" value="Sigma2 domain of RNA polymerase sigma factors"/>
    <property type="match status" value="1"/>
</dbReference>
<dbReference type="SUPFAM" id="SSF88659">
    <property type="entry name" value="Sigma3 and sigma4 domains of RNA polymerase sigma factors"/>
    <property type="match status" value="1"/>
</dbReference>
<keyword evidence="2 6" id="KW-0805">Transcription regulation</keyword>